<comment type="similarity">
    <text evidence="1 2">Belongs to the cyclophilin-type PPIase family.</text>
</comment>
<keyword evidence="5" id="KW-1185">Reference proteome</keyword>
<feature type="compositionally biased region" description="Basic and acidic residues" evidence="3">
    <location>
        <begin position="264"/>
        <end position="274"/>
    </location>
</feature>
<feature type="region of interest" description="Disordered" evidence="3">
    <location>
        <begin position="253"/>
        <end position="281"/>
    </location>
</feature>
<keyword evidence="2" id="KW-0697">Rotamase</keyword>
<dbReference type="KEGG" id="rsz:130505555"/>
<dbReference type="Proteomes" id="UP000504610">
    <property type="component" value="Unplaced"/>
</dbReference>
<evidence type="ECO:0000256" key="2">
    <source>
        <dbReference type="RuleBase" id="RU363019"/>
    </source>
</evidence>
<protein>
    <recommendedName>
        <fullName evidence="2">Peptidyl-prolyl cis-trans isomerase</fullName>
        <shortName evidence="2">PPIase</shortName>
        <ecNumber evidence="2">5.2.1.8</ecNumber>
    </recommendedName>
</protein>
<dbReference type="Gene3D" id="2.40.100.10">
    <property type="entry name" value="Cyclophilin-like"/>
    <property type="match status" value="1"/>
</dbReference>
<proteinExistence type="inferred from homology"/>
<dbReference type="EC" id="5.2.1.8" evidence="2"/>
<dbReference type="PANTHER" id="PTHR11071">
    <property type="entry name" value="PEPTIDYL-PROLYL CIS-TRANS ISOMERASE"/>
    <property type="match status" value="1"/>
</dbReference>
<accession>A0A9W3CX32</accession>
<comment type="function">
    <text evidence="2">PPIases accelerate the folding of proteins. It catalyzes the cis-trans isomerization of proline imidic peptide bonds in oligopeptides.</text>
</comment>
<gene>
    <name evidence="6" type="primary">LOC130505555</name>
</gene>
<sequence length="281" mass="31104">MLLPECFLDIAVNFKTVCRIVIELFADTTPATAENFRALCTGEKGIGESGIPLHYKGSIIHSVNPGIMWLGGDITHGNGLRGESIYESIYGRDHQVTDSKFLRKHDRKGILSTLNLDEYVIGSQFMLLLTEFPTLDGYQFAFGQVVQGFDVISQVEQMVGDDLRYPFQPLTIADCGQLDEGGSISTMVGCSVPEHVHKMLKQLRAWQLKTAEMETILAMQTISYERGNRNFEIKESLALHKLFMVPCIQHSVPPESGGEGSSGPEEHSVAHAKEEEDDGLV</sequence>
<dbReference type="PANTHER" id="PTHR11071:SF561">
    <property type="entry name" value="PEPTIDYL-PROLYL CIS-TRANS ISOMERASE D-RELATED"/>
    <property type="match status" value="1"/>
</dbReference>
<evidence type="ECO:0000256" key="3">
    <source>
        <dbReference type="SAM" id="MobiDB-lite"/>
    </source>
</evidence>
<keyword evidence="2" id="KW-0413">Isomerase</keyword>
<evidence type="ECO:0000259" key="4">
    <source>
        <dbReference type="PROSITE" id="PS50072"/>
    </source>
</evidence>
<dbReference type="GO" id="GO:0016018">
    <property type="term" value="F:cyclosporin A binding"/>
    <property type="evidence" value="ECO:0007669"/>
    <property type="project" value="TreeGrafter"/>
</dbReference>
<dbReference type="GeneID" id="130505555"/>
<dbReference type="RefSeq" id="XP_056856141.1">
    <property type="nucleotide sequence ID" value="XM_057000161.1"/>
</dbReference>
<dbReference type="Pfam" id="PF00160">
    <property type="entry name" value="Pro_isomerase"/>
    <property type="match status" value="1"/>
</dbReference>
<evidence type="ECO:0000313" key="6">
    <source>
        <dbReference type="RefSeq" id="XP_056856141.1"/>
    </source>
</evidence>
<dbReference type="PRINTS" id="PR00153">
    <property type="entry name" value="CSAPPISMRASE"/>
</dbReference>
<evidence type="ECO:0000256" key="1">
    <source>
        <dbReference type="ARBA" id="ARBA00007365"/>
    </source>
</evidence>
<dbReference type="InterPro" id="IPR029000">
    <property type="entry name" value="Cyclophilin-like_dom_sf"/>
</dbReference>
<dbReference type="PROSITE" id="PS50072">
    <property type="entry name" value="CSA_PPIASE_2"/>
    <property type="match status" value="1"/>
</dbReference>
<organism evidence="5 6">
    <name type="scientific">Raphanus sativus</name>
    <name type="common">Radish</name>
    <name type="synonym">Raphanus raphanistrum var. sativus</name>
    <dbReference type="NCBI Taxonomy" id="3726"/>
    <lineage>
        <taxon>Eukaryota</taxon>
        <taxon>Viridiplantae</taxon>
        <taxon>Streptophyta</taxon>
        <taxon>Embryophyta</taxon>
        <taxon>Tracheophyta</taxon>
        <taxon>Spermatophyta</taxon>
        <taxon>Magnoliopsida</taxon>
        <taxon>eudicotyledons</taxon>
        <taxon>Gunneridae</taxon>
        <taxon>Pentapetalae</taxon>
        <taxon>rosids</taxon>
        <taxon>malvids</taxon>
        <taxon>Brassicales</taxon>
        <taxon>Brassicaceae</taxon>
        <taxon>Brassiceae</taxon>
        <taxon>Raphanus</taxon>
    </lineage>
</organism>
<dbReference type="OrthoDB" id="193499at2759"/>
<dbReference type="SUPFAM" id="SSF50891">
    <property type="entry name" value="Cyclophilin-like"/>
    <property type="match status" value="1"/>
</dbReference>
<dbReference type="GO" id="GO:0006457">
    <property type="term" value="P:protein folding"/>
    <property type="evidence" value="ECO:0007669"/>
    <property type="project" value="TreeGrafter"/>
</dbReference>
<evidence type="ECO:0000313" key="5">
    <source>
        <dbReference type="Proteomes" id="UP000504610"/>
    </source>
</evidence>
<comment type="catalytic activity">
    <reaction evidence="2">
        <text>[protein]-peptidylproline (omega=180) = [protein]-peptidylproline (omega=0)</text>
        <dbReference type="Rhea" id="RHEA:16237"/>
        <dbReference type="Rhea" id="RHEA-COMP:10747"/>
        <dbReference type="Rhea" id="RHEA-COMP:10748"/>
        <dbReference type="ChEBI" id="CHEBI:83833"/>
        <dbReference type="ChEBI" id="CHEBI:83834"/>
        <dbReference type="EC" id="5.2.1.8"/>
    </reaction>
</comment>
<dbReference type="AlphaFoldDB" id="A0A9W3CX32"/>
<name>A0A9W3CX32_RAPSA</name>
<dbReference type="InterPro" id="IPR002130">
    <property type="entry name" value="Cyclophilin-type_PPIase_dom"/>
</dbReference>
<feature type="domain" description="PPIase cyclophilin-type" evidence="4">
    <location>
        <begin position="7"/>
        <end position="177"/>
    </location>
</feature>
<dbReference type="GO" id="GO:0003755">
    <property type="term" value="F:peptidyl-prolyl cis-trans isomerase activity"/>
    <property type="evidence" value="ECO:0007669"/>
    <property type="project" value="UniProtKB-UniRule"/>
</dbReference>
<dbReference type="GO" id="GO:0005737">
    <property type="term" value="C:cytoplasm"/>
    <property type="evidence" value="ECO:0007669"/>
    <property type="project" value="TreeGrafter"/>
</dbReference>
<reference evidence="6" key="1">
    <citation type="submission" date="2025-08" db="UniProtKB">
        <authorList>
            <consortium name="RefSeq"/>
        </authorList>
    </citation>
    <scope>IDENTIFICATION</scope>
    <source>
        <tissue evidence="6">Leaf</tissue>
    </source>
</reference>